<reference evidence="1 2" key="1">
    <citation type="submission" date="2014-10" db="EMBL/GenBank/DDBJ databases">
        <title>Draft genome of the hookworm Ancylostoma caninum.</title>
        <authorList>
            <person name="Mitreva M."/>
        </authorList>
    </citation>
    <scope>NUCLEOTIDE SEQUENCE [LARGE SCALE GENOMIC DNA]</scope>
    <source>
        <strain evidence="1 2">Baltimore</strain>
    </source>
</reference>
<organism evidence="1 2">
    <name type="scientific">Ancylostoma caninum</name>
    <name type="common">Dog hookworm</name>
    <dbReference type="NCBI Taxonomy" id="29170"/>
    <lineage>
        <taxon>Eukaryota</taxon>
        <taxon>Metazoa</taxon>
        <taxon>Ecdysozoa</taxon>
        <taxon>Nematoda</taxon>
        <taxon>Chromadorea</taxon>
        <taxon>Rhabditida</taxon>
        <taxon>Rhabditina</taxon>
        <taxon>Rhabditomorpha</taxon>
        <taxon>Strongyloidea</taxon>
        <taxon>Ancylostomatidae</taxon>
        <taxon>Ancylostomatinae</taxon>
        <taxon>Ancylostoma</taxon>
    </lineage>
</organism>
<protein>
    <submittedName>
        <fullName evidence="1">Uncharacterized protein</fullName>
    </submittedName>
</protein>
<name>A0A368FNH2_ANCCA</name>
<comment type="caution">
    <text evidence="1">The sequence shown here is derived from an EMBL/GenBank/DDBJ whole genome shotgun (WGS) entry which is preliminary data.</text>
</comment>
<evidence type="ECO:0000313" key="2">
    <source>
        <dbReference type="Proteomes" id="UP000252519"/>
    </source>
</evidence>
<dbReference type="Proteomes" id="UP000252519">
    <property type="component" value="Unassembled WGS sequence"/>
</dbReference>
<accession>A0A368FNH2</accession>
<dbReference type="EMBL" id="JOJR01000891">
    <property type="protein sequence ID" value="RCN33612.1"/>
    <property type="molecule type" value="Genomic_DNA"/>
</dbReference>
<gene>
    <name evidence="1" type="ORF">ANCCAN_20556</name>
</gene>
<proteinExistence type="predicted"/>
<evidence type="ECO:0000313" key="1">
    <source>
        <dbReference type="EMBL" id="RCN33612.1"/>
    </source>
</evidence>
<dbReference type="AlphaFoldDB" id="A0A368FNH2"/>
<keyword evidence="2" id="KW-1185">Reference proteome</keyword>
<sequence length="172" mass="18599">MVAHINMVRSAAFDRLGCSLLCDRIRVSGGVVRCPPAENAGSSCGDQLRVHHRLLGRCRYSARMGDRRTGSSDPGAGRRAILRLHIALWSSAAQERLQVAQNPTGGKPRHCARLPVRYDFVSRRSFHVILGDARILAGRGVPDSDNAVELDLRDVPVPAAALAHAPVQQGVL</sequence>